<sequence>MTRYTGDRSCHSEPFEYISFTIVVQAVEEVFTLVRDDANRGRRSARNVVARDDRRRQREIRDEMTEC</sequence>
<reference evidence="2" key="1">
    <citation type="submission" date="2020-03" db="EMBL/GenBank/DDBJ databases">
        <title>Hybrid Assembly of Korean Phytophthora infestans isolates.</title>
        <authorList>
            <person name="Prokchorchik M."/>
            <person name="Lee Y."/>
            <person name="Seo J."/>
            <person name="Cho J.-H."/>
            <person name="Park Y.-E."/>
            <person name="Jang D.-C."/>
            <person name="Im J.-S."/>
            <person name="Choi J.-G."/>
            <person name="Park H.-J."/>
            <person name="Lee G.-B."/>
            <person name="Lee Y.-G."/>
            <person name="Hong S.-Y."/>
            <person name="Cho K."/>
            <person name="Sohn K.H."/>
        </authorList>
    </citation>
    <scope>NUCLEOTIDE SEQUENCE</scope>
    <source>
        <strain evidence="2">KR_2_A2</strain>
    </source>
</reference>
<gene>
    <name evidence="2" type="ORF">GN958_ATG16804</name>
</gene>
<evidence type="ECO:0000313" key="3">
    <source>
        <dbReference type="Proteomes" id="UP000704712"/>
    </source>
</evidence>
<dbReference type="AlphaFoldDB" id="A0A8S9U3Q4"/>
<proteinExistence type="predicted"/>
<accession>A0A8S9U3Q4</accession>
<organism evidence="2 3">
    <name type="scientific">Phytophthora infestans</name>
    <name type="common">Potato late blight agent</name>
    <name type="synonym">Botrytis infestans</name>
    <dbReference type="NCBI Taxonomy" id="4787"/>
    <lineage>
        <taxon>Eukaryota</taxon>
        <taxon>Sar</taxon>
        <taxon>Stramenopiles</taxon>
        <taxon>Oomycota</taxon>
        <taxon>Peronosporomycetes</taxon>
        <taxon>Peronosporales</taxon>
        <taxon>Peronosporaceae</taxon>
        <taxon>Phytophthora</taxon>
    </lineage>
</organism>
<evidence type="ECO:0000256" key="1">
    <source>
        <dbReference type="SAM" id="MobiDB-lite"/>
    </source>
</evidence>
<protein>
    <submittedName>
        <fullName evidence="2">Uncharacterized protein</fullName>
    </submittedName>
</protein>
<comment type="caution">
    <text evidence="2">The sequence shown here is derived from an EMBL/GenBank/DDBJ whole genome shotgun (WGS) entry which is preliminary data.</text>
</comment>
<evidence type="ECO:0000313" key="2">
    <source>
        <dbReference type="EMBL" id="KAF4133997.1"/>
    </source>
</evidence>
<feature type="region of interest" description="Disordered" evidence="1">
    <location>
        <begin position="44"/>
        <end position="67"/>
    </location>
</feature>
<dbReference type="Proteomes" id="UP000704712">
    <property type="component" value="Unassembled WGS sequence"/>
</dbReference>
<feature type="compositionally biased region" description="Basic and acidic residues" evidence="1">
    <location>
        <begin position="49"/>
        <end position="67"/>
    </location>
</feature>
<name>A0A8S9U3Q4_PHYIN</name>
<dbReference type="EMBL" id="JAACNO010002348">
    <property type="protein sequence ID" value="KAF4133997.1"/>
    <property type="molecule type" value="Genomic_DNA"/>
</dbReference>